<evidence type="ECO:0000313" key="3">
    <source>
        <dbReference type="Proteomes" id="UP000032683"/>
    </source>
</evidence>
<sequence>MQMTAMAMTGQGVEAAGGTGEEAGAVMIAWGMPDQGPDARQVSEAEGQIGHVIGATASPRMVKRGRGHETRQGLPP</sequence>
<comment type="caution">
    <text evidence="2">The sequence shown here is derived from an EMBL/GenBank/DDBJ whole genome shotgun (WGS) entry which is preliminary data.</text>
</comment>
<dbReference type="Proteomes" id="UP000032683">
    <property type="component" value="Unassembled WGS sequence"/>
</dbReference>
<accession>A0A0D6Q6V4</accession>
<reference evidence="2 3" key="1">
    <citation type="submission" date="2012-11" db="EMBL/GenBank/DDBJ databases">
        <title>Whole genome sequence of Gluconacetobacter xylinus NBRC 13693.</title>
        <authorList>
            <person name="Azuma Y."/>
            <person name="Higashiura N."/>
            <person name="Hirakawa H."/>
            <person name="Matsushita K."/>
        </authorList>
    </citation>
    <scope>NUCLEOTIDE SEQUENCE [LARGE SCALE GENOMIC DNA]</scope>
    <source>
        <strain evidence="2 3">NBRC 13693</strain>
    </source>
</reference>
<dbReference type="AlphaFoldDB" id="A0A0D6Q6V4"/>
<evidence type="ECO:0000313" key="2">
    <source>
        <dbReference type="EMBL" id="GAN99073.1"/>
    </source>
</evidence>
<feature type="region of interest" description="Disordered" evidence="1">
    <location>
        <begin position="57"/>
        <end position="76"/>
    </location>
</feature>
<protein>
    <submittedName>
        <fullName evidence="2">Uncharacterized protein</fullName>
    </submittedName>
</protein>
<proteinExistence type="predicted"/>
<gene>
    <name evidence="2" type="ORF">Gxy13693_016_016</name>
</gene>
<feature type="compositionally biased region" description="Basic and acidic residues" evidence="1">
    <location>
        <begin position="67"/>
        <end position="76"/>
    </location>
</feature>
<name>A0A0D6Q6V4_KOMXY</name>
<dbReference type="EMBL" id="BANJ01000016">
    <property type="protein sequence ID" value="GAN99073.1"/>
    <property type="molecule type" value="Genomic_DNA"/>
</dbReference>
<organism evidence="2 3">
    <name type="scientific">Komagataeibacter xylinus NBRC 13693</name>
    <dbReference type="NCBI Taxonomy" id="1234668"/>
    <lineage>
        <taxon>Bacteria</taxon>
        <taxon>Pseudomonadati</taxon>
        <taxon>Pseudomonadota</taxon>
        <taxon>Alphaproteobacteria</taxon>
        <taxon>Acetobacterales</taxon>
        <taxon>Acetobacteraceae</taxon>
        <taxon>Komagataeibacter</taxon>
    </lineage>
</organism>
<evidence type="ECO:0000256" key="1">
    <source>
        <dbReference type="SAM" id="MobiDB-lite"/>
    </source>
</evidence>